<keyword evidence="1" id="KW-0677">Repeat</keyword>
<keyword evidence="6" id="KW-1185">Reference proteome</keyword>
<feature type="repeat" description="Pumilio" evidence="2">
    <location>
        <begin position="269"/>
        <end position="304"/>
    </location>
</feature>
<proteinExistence type="predicted"/>
<organism evidence="5 6">
    <name type="scientific">Prorocentrum cordatum</name>
    <dbReference type="NCBI Taxonomy" id="2364126"/>
    <lineage>
        <taxon>Eukaryota</taxon>
        <taxon>Sar</taxon>
        <taxon>Alveolata</taxon>
        <taxon>Dinophyceae</taxon>
        <taxon>Prorocentrales</taxon>
        <taxon>Prorocentraceae</taxon>
        <taxon>Prorocentrum</taxon>
    </lineage>
</organism>
<dbReference type="InterPro" id="IPR011989">
    <property type="entry name" value="ARM-like"/>
</dbReference>
<evidence type="ECO:0000313" key="6">
    <source>
        <dbReference type="Proteomes" id="UP001189429"/>
    </source>
</evidence>
<feature type="domain" description="PUM-HD" evidence="4">
    <location>
        <begin position="248"/>
        <end position="498"/>
    </location>
</feature>
<evidence type="ECO:0000256" key="2">
    <source>
        <dbReference type="PROSITE-ProRule" id="PRU00317"/>
    </source>
</evidence>
<dbReference type="InterPro" id="IPR016024">
    <property type="entry name" value="ARM-type_fold"/>
</dbReference>
<dbReference type="Pfam" id="PF00806">
    <property type="entry name" value="PUF"/>
    <property type="match status" value="3"/>
</dbReference>
<dbReference type="EMBL" id="CAUYUJ010020170">
    <property type="protein sequence ID" value="CAK0896314.1"/>
    <property type="molecule type" value="Genomic_DNA"/>
</dbReference>
<dbReference type="PROSITE" id="PS50302">
    <property type="entry name" value="PUM"/>
    <property type="match status" value="3"/>
</dbReference>
<dbReference type="InterPro" id="IPR001313">
    <property type="entry name" value="Pumilio_RNA-bd_rpt"/>
</dbReference>
<feature type="compositionally biased region" description="Low complexity" evidence="3">
    <location>
        <begin position="214"/>
        <end position="227"/>
    </location>
</feature>
<gene>
    <name evidence="5" type="ORF">PCOR1329_LOCUS74814</name>
</gene>
<protein>
    <recommendedName>
        <fullName evidence="4">PUM-HD domain-containing protein</fullName>
    </recommendedName>
</protein>
<comment type="caution">
    <text evidence="5">The sequence shown here is derived from an EMBL/GenBank/DDBJ whole genome shotgun (WGS) entry which is preliminary data.</text>
</comment>
<feature type="repeat" description="Pumilio" evidence="2">
    <location>
        <begin position="362"/>
        <end position="397"/>
    </location>
</feature>
<dbReference type="PANTHER" id="PTHR12537">
    <property type="entry name" value="RNA BINDING PROTEIN PUMILIO-RELATED"/>
    <property type="match status" value="1"/>
</dbReference>
<evidence type="ECO:0000256" key="3">
    <source>
        <dbReference type="SAM" id="MobiDB-lite"/>
    </source>
</evidence>
<feature type="region of interest" description="Disordered" evidence="3">
    <location>
        <begin position="1"/>
        <end position="20"/>
    </location>
</feature>
<dbReference type="PANTHER" id="PTHR12537:SF12">
    <property type="entry name" value="MATERNAL PROTEIN PUMILIO"/>
    <property type="match status" value="1"/>
</dbReference>
<evidence type="ECO:0000313" key="5">
    <source>
        <dbReference type="EMBL" id="CAK0896314.1"/>
    </source>
</evidence>
<dbReference type="SUPFAM" id="SSF48371">
    <property type="entry name" value="ARM repeat"/>
    <property type="match status" value="1"/>
</dbReference>
<feature type="repeat" description="Pumilio" evidence="2">
    <location>
        <begin position="322"/>
        <end position="361"/>
    </location>
</feature>
<evidence type="ECO:0000259" key="4">
    <source>
        <dbReference type="PROSITE" id="PS50303"/>
    </source>
</evidence>
<feature type="region of interest" description="Disordered" evidence="3">
    <location>
        <begin position="207"/>
        <end position="240"/>
    </location>
</feature>
<accession>A0ABN9XBJ4</accession>
<dbReference type="Gene3D" id="1.25.10.10">
    <property type="entry name" value="Leucine-rich Repeat Variant"/>
    <property type="match status" value="1"/>
</dbReference>
<dbReference type="SMART" id="SM00025">
    <property type="entry name" value="Pumilio"/>
    <property type="match status" value="4"/>
</dbReference>
<sequence>MCNAEAAQAQRPDSGGPPTATKEVLRLEKKLREMQKIEGLVNAGERVDPQQRQKLGRRAEVEAKLAEALRLTACDDTTTVASHDGCASDGSPPTVASHDGCAFQEADERTQVDDAAHRRWDESAREQRQLACPGWQQATAVGGQAALAGGPAPMVQCLVPVQAQQGAQQLFCGAVWACGAWVPQALMSPMGASQAFVVVQQATPQAASGAGPWQAGAAHPRGGAPPQQRHRGCSGRAGDREAAVQQNNCQRLLEGLDAGGPARASALASLLGEVRRLAADPAGCRVVQRALEVADHVSAAELVQDLHGHVRDLISVDFVARELRGCAAETARHRYGCRVVIRLIEHCADTLANAGRAALVEELLAEVAGLCRHALGHHVIKAIVEHAHPVQQQRVLAFLCAGAADKARNHYHCYVVEAALDICAAEHAEPLALALVGSTQANVISLSQARCGCNVLRALLRRPGAASQKARAVLATAAHRLRQSPDGQRLLRDAGLPA</sequence>
<dbReference type="Proteomes" id="UP001189429">
    <property type="component" value="Unassembled WGS sequence"/>
</dbReference>
<reference evidence="5" key="1">
    <citation type="submission" date="2023-10" db="EMBL/GenBank/DDBJ databases">
        <authorList>
            <person name="Chen Y."/>
            <person name="Shah S."/>
            <person name="Dougan E. K."/>
            <person name="Thang M."/>
            <person name="Chan C."/>
        </authorList>
    </citation>
    <scope>NUCLEOTIDE SEQUENCE [LARGE SCALE GENOMIC DNA]</scope>
</reference>
<dbReference type="PROSITE" id="PS50303">
    <property type="entry name" value="PUM_HD"/>
    <property type="match status" value="1"/>
</dbReference>
<evidence type="ECO:0000256" key="1">
    <source>
        <dbReference type="ARBA" id="ARBA00022737"/>
    </source>
</evidence>
<name>A0ABN9XBJ4_9DINO</name>
<dbReference type="InterPro" id="IPR033133">
    <property type="entry name" value="PUM-HD"/>
</dbReference>